<keyword evidence="3" id="KW-1185">Reference proteome</keyword>
<evidence type="ECO:0000313" key="2">
    <source>
        <dbReference type="EMBL" id="EPE09462.1"/>
    </source>
</evidence>
<reference evidence="2 3" key="1">
    <citation type="journal article" date="2013" name="BMC Genomics">
        <title>The genome and transcriptome of the pine saprophyte Ophiostoma piceae, and a comparison with the bark beetle-associated pine pathogen Grosmannia clavigera.</title>
        <authorList>
            <person name="Haridas S."/>
            <person name="Wang Y."/>
            <person name="Lim L."/>
            <person name="Massoumi Alamouti S."/>
            <person name="Jackman S."/>
            <person name="Docking R."/>
            <person name="Robertson G."/>
            <person name="Birol I."/>
            <person name="Bohlmann J."/>
            <person name="Breuil C."/>
        </authorList>
    </citation>
    <scope>NUCLEOTIDE SEQUENCE [LARGE SCALE GENOMIC DNA]</scope>
    <source>
        <strain evidence="2 3">UAMH 11346</strain>
    </source>
</reference>
<dbReference type="HOGENOM" id="CLU_1938774_0_0_1"/>
<organism evidence="2 3">
    <name type="scientific">Ophiostoma piceae (strain UAMH 11346)</name>
    <name type="common">Sap stain fungus</name>
    <dbReference type="NCBI Taxonomy" id="1262450"/>
    <lineage>
        <taxon>Eukaryota</taxon>
        <taxon>Fungi</taxon>
        <taxon>Dikarya</taxon>
        <taxon>Ascomycota</taxon>
        <taxon>Pezizomycotina</taxon>
        <taxon>Sordariomycetes</taxon>
        <taxon>Sordariomycetidae</taxon>
        <taxon>Ophiostomatales</taxon>
        <taxon>Ophiostomataceae</taxon>
        <taxon>Ophiostoma</taxon>
    </lineage>
</organism>
<evidence type="ECO:0000313" key="3">
    <source>
        <dbReference type="Proteomes" id="UP000016923"/>
    </source>
</evidence>
<feature type="region of interest" description="Disordered" evidence="1">
    <location>
        <begin position="1"/>
        <end position="66"/>
    </location>
</feature>
<gene>
    <name evidence="2" type="ORF">F503_07238</name>
</gene>
<dbReference type="VEuPathDB" id="FungiDB:F503_07238"/>
<feature type="region of interest" description="Disordered" evidence="1">
    <location>
        <begin position="86"/>
        <end position="107"/>
    </location>
</feature>
<sequence>MAATPSNADKLDGPQGTSPGRDNMNAGAAQPSKTDYKALLDKVAAESQGDGESGGSTTGQSDGLVSKLVGQGKQLLGLDNSDSKAIDKVASSTSEPQPAGSEGITDTHVHEFIRDAHRSQKVTPKAAEGL</sequence>
<dbReference type="AlphaFoldDB" id="S3C9D7"/>
<dbReference type="Proteomes" id="UP000016923">
    <property type="component" value="Unassembled WGS sequence"/>
</dbReference>
<accession>S3C9D7</accession>
<feature type="compositionally biased region" description="Basic and acidic residues" evidence="1">
    <location>
        <begin position="34"/>
        <end position="44"/>
    </location>
</feature>
<proteinExistence type="predicted"/>
<evidence type="ECO:0000256" key="1">
    <source>
        <dbReference type="SAM" id="MobiDB-lite"/>
    </source>
</evidence>
<dbReference type="EMBL" id="KE148147">
    <property type="protein sequence ID" value="EPE09462.1"/>
    <property type="molecule type" value="Genomic_DNA"/>
</dbReference>
<protein>
    <submittedName>
        <fullName evidence="2">Uncharacterized protein</fullName>
    </submittedName>
</protein>
<name>S3C9D7_OPHP1</name>